<accession>A0A067BQM1</accession>
<dbReference type="AlphaFoldDB" id="A0A067BQM1"/>
<dbReference type="VEuPathDB" id="FungiDB:SPRG_21608"/>
<gene>
    <name evidence="2" type="ORF">SPRG_21608</name>
</gene>
<reference evidence="2 3" key="1">
    <citation type="journal article" date="2013" name="PLoS Genet.">
        <title>Distinctive expansion of potential virulence genes in the genome of the oomycete fish pathogen Saprolegnia parasitica.</title>
        <authorList>
            <person name="Jiang R.H."/>
            <person name="de Bruijn I."/>
            <person name="Haas B.J."/>
            <person name="Belmonte R."/>
            <person name="Lobach L."/>
            <person name="Christie J."/>
            <person name="van den Ackerveken G."/>
            <person name="Bottin A."/>
            <person name="Bulone V."/>
            <person name="Diaz-Moreno S.M."/>
            <person name="Dumas B."/>
            <person name="Fan L."/>
            <person name="Gaulin E."/>
            <person name="Govers F."/>
            <person name="Grenville-Briggs L.J."/>
            <person name="Horner N.R."/>
            <person name="Levin J.Z."/>
            <person name="Mammella M."/>
            <person name="Meijer H.J."/>
            <person name="Morris P."/>
            <person name="Nusbaum C."/>
            <person name="Oome S."/>
            <person name="Phillips A.J."/>
            <person name="van Rooyen D."/>
            <person name="Rzeszutek E."/>
            <person name="Saraiva M."/>
            <person name="Secombes C.J."/>
            <person name="Seidl M.F."/>
            <person name="Snel B."/>
            <person name="Stassen J.H."/>
            <person name="Sykes S."/>
            <person name="Tripathy S."/>
            <person name="van den Berg H."/>
            <person name="Vega-Arreguin J.C."/>
            <person name="Wawra S."/>
            <person name="Young S.K."/>
            <person name="Zeng Q."/>
            <person name="Dieguez-Uribeondo J."/>
            <person name="Russ C."/>
            <person name="Tyler B.M."/>
            <person name="van West P."/>
        </authorList>
    </citation>
    <scope>NUCLEOTIDE SEQUENCE [LARGE SCALE GENOMIC DNA]</scope>
    <source>
        <strain evidence="2 3">CBS 223.65</strain>
    </source>
</reference>
<dbReference type="Proteomes" id="UP000030745">
    <property type="component" value="Unassembled WGS sequence"/>
</dbReference>
<evidence type="ECO:0000313" key="2">
    <source>
        <dbReference type="EMBL" id="KDO19075.1"/>
    </source>
</evidence>
<keyword evidence="3" id="KW-1185">Reference proteome</keyword>
<proteinExistence type="predicted"/>
<dbReference type="KEGG" id="spar:SPRG_21608"/>
<organism evidence="2 3">
    <name type="scientific">Saprolegnia parasitica (strain CBS 223.65)</name>
    <dbReference type="NCBI Taxonomy" id="695850"/>
    <lineage>
        <taxon>Eukaryota</taxon>
        <taxon>Sar</taxon>
        <taxon>Stramenopiles</taxon>
        <taxon>Oomycota</taxon>
        <taxon>Saprolegniomycetes</taxon>
        <taxon>Saprolegniales</taxon>
        <taxon>Saprolegniaceae</taxon>
        <taxon>Saprolegnia</taxon>
    </lineage>
</organism>
<dbReference type="GeneID" id="24142261"/>
<feature type="compositionally biased region" description="Basic and acidic residues" evidence="1">
    <location>
        <begin position="118"/>
        <end position="130"/>
    </location>
</feature>
<dbReference type="RefSeq" id="XP_012210231.1">
    <property type="nucleotide sequence ID" value="XM_012354841.1"/>
</dbReference>
<feature type="region of interest" description="Disordered" evidence="1">
    <location>
        <begin position="110"/>
        <end position="130"/>
    </location>
</feature>
<protein>
    <submittedName>
        <fullName evidence="2">Uncharacterized protein</fullName>
    </submittedName>
</protein>
<dbReference type="EMBL" id="KK583373">
    <property type="protein sequence ID" value="KDO19075.1"/>
    <property type="molecule type" value="Genomic_DNA"/>
</dbReference>
<sequence length="183" mass="20039">MSTHAATMRGAASFDGLVAHLDEHYGVRGPSKRKVPFREVFDAAKTTHLENLPGSLWPVWDALGRYCDVSTWQRLIQDHSNDEGVCPSAVRRARNRNLKNDATVAAVANEPGKAGKKRCADEPTMPREAKVPKPETTAVVAKNILTEMHAKVDELRRGQVAIARHITAERVATAKAIESVSLP</sequence>
<evidence type="ECO:0000256" key="1">
    <source>
        <dbReference type="SAM" id="MobiDB-lite"/>
    </source>
</evidence>
<name>A0A067BQM1_SAPPC</name>
<evidence type="ECO:0000313" key="3">
    <source>
        <dbReference type="Proteomes" id="UP000030745"/>
    </source>
</evidence>